<evidence type="ECO:0000256" key="2">
    <source>
        <dbReference type="ARBA" id="ARBA00022679"/>
    </source>
</evidence>
<name>A0AAE3M8R6_9BACT</name>
<dbReference type="GO" id="GO:0008168">
    <property type="term" value="F:methyltransferase activity"/>
    <property type="evidence" value="ECO:0007669"/>
    <property type="project" value="UniProtKB-KW"/>
</dbReference>
<dbReference type="Gene3D" id="2.20.25.110">
    <property type="entry name" value="S-adenosyl-L-methionine-dependent methyltransferases"/>
    <property type="match status" value="1"/>
</dbReference>
<accession>A0AAE3M8R6</accession>
<evidence type="ECO:0000313" key="5">
    <source>
        <dbReference type="Proteomes" id="UP001209229"/>
    </source>
</evidence>
<dbReference type="SUPFAM" id="SSF53335">
    <property type="entry name" value="S-adenosyl-L-methionine-dependent methyltransferases"/>
    <property type="match status" value="1"/>
</dbReference>
<proteinExistence type="predicted"/>
<evidence type="ECO:0000313" key="4">
    <source>
        <dbReference type="EMBL" id="MCW3789052.1"/>
    </source>
</evidence>
<dbReference type="Proteomes" id="UP001209229">
    <property type="component" value="Unassembled WGS sequence"/>
</dbReference>
<reference evidence="4" key="1">
    <citation type="submission" date="2022-10" db="EMBL/GenBank/DDBJ databases">
        <authorList>
            <person name="Yu W.X."/>
        </authorList>
    </citation>
    <scope>NUCLEOTIDE SEQUENCE</scope>
    <source>
        <strain evidence="4">AAT</strain>
    </source>
</reference>
<evidence type="ECO:0000259" key="3">
    <source>
        <dbReference type="Pfam" id="PF13649"/>
    </source>
</evidence>
<dbReference type="PANTHER" id="PTHR43861:SF1">
    <property type="entry name" value="TRANS-ACONITATE 2-METHYLTRANSFERASE"/>
    <property type="match status" value="1"/>
</dbReference>
<evidence type="ECO:0000256" key="1">
    <source>
        <dbReference type="ARBA" id="ARBA00022603"/>
    </source>
</evidence>
<dbReference type="Gene3D" id="3.40.50.150">
    <property type="entry name" value="Vaccinia Virus protein VP39"/>
    <property type="match status" value="1"/>
</dbReference>
<dbReference type="GO" id="GO:0032259">
    <property type="term" value="P:methylation"/>
    <property type="evidence" value="ECO:0007669"/>
    <property type="project" value="UniProtKB-KW"/>
</dbReference>
<dbReference type="CDD" id="cd02440">
    <property type="entry name" value="AdoMet_MTases"/>
    <property type="match status" value="1"/>
</dbReference>
<comment type="caution">
    <text evidence="4">The sequence shown here is derived from an EMBL/GenBank/DDBJ whole genome shotgun (WGS) entry which is preliminary data.</text>
</comment>
<organism evidence="4 5">
    <name type="scientific">Plebeiibacterium sediminum</name>
    <dbReference type="NCBI Taxonomy" id="2992112"/>
    <lineage>
        <taxon>Bacteria</taxon>
        <taxon>Pseudomonadati</taxon>
        <taxon>Bacteroidota</taxon>
        <taxon>Bacteroidia</taxon>
        <taxon>Marinilabiliales</taxon>
        <taxon>Marinilabiliaceae</taxon>
        <taxon>Plebeiibacterium</taxon>
    </lineage>
</organism>
<protein>
    <submittedName>
        <fullName evidence="4">Class I SAM-dependent methyltransferase</fullName>
    </submittedName>
</protein>
<dbReference type="AlphaFoldDB" id="A0AAE3M8R6"/>
<gene>
    <name evidence="4" type="ORF">OM075_21470</name>
</gene>
<dbReference type="EMBL" id="JAPDPJ010000079">
    <property type="protein sequence ID" value="MCW3789052.1"/>
    <property type="molecule type" value="Genomic_DNA"/>
</dbReference>
<dbReference type="InterPro" id="IPR029063">
    <property type="entry name" value="SAM-dependent_MTases_sf"/>
</dbReference>
<keyword evidence="5" id="KW-1185">Reference proteome</keyword>
<keyword evidence="2" id="KW-0808">Transferase</keyword>
<keyword evidence="1 4" id="KW-0489">Methyltransferase</keyword>
<dbReference type="Pfam" id="PF13649">
    <property type="entry name" value="Methyltransf_25"/>
    <property type="match status" value="1"/>
</dbReference>
<dbReference type="RefSeq" id="WP_301192608.1">
    <property type="nucleotide sequence ID" value="NZ_JAPDPJ010000079.1"/>
</dbReference>
<dbReference type="InterPro" id="IPR041698">
    <property type="entry name" value="Methyltransf_25"/>
</dbReference>
<dbReference type="PANTHER" id="PTHR43861">
    <property type="entry name" value="TRANS-ACONITATE 2-METHYLTRANSFERASE-RELATED"/>
    <property type="match status" value="1"/>
</dbReference>
<sequence>MSFYKDIVNAYDEIFPLNIKQLSFVEDLYASLGGKKMLDAGCGTGSLAIALGRRSASVKAFDLDGEMIKKAKEKCPQAINVKFKEGDLLLIGDVYKHGAFDLVYCFGNTVAHLNDLDEVKVFCEAAKSLLKPNGKLLLQTVNYDWVLNNDVKSLPTIESDHYIFERVYRYIETSSKIEFTTNLISKIEGAKQTQKVILFPIVKKQLEDILKQSFTDVKFYASFNRDEWNKDSFHTVIEATL</sequence>
<feature type="domain" description="Methyltransferase" evidence="3">
    <location>
        <begin position="38"/>
        <end position="134"/>
    </location>
</feature>